<dbReference type="PRINTS" id="PR01727">
    <property type="entry name" value="DNABINDINGHU"/>
</dbReference>
<comment type="similarity">
    <text evidence="1 8 9">Belongs to the bacterial histone-like protein family.</text>
</comment>
<dbReference type="InterPro" id="IPR010992">
    <property type="entry name" value="IHF-like_DNA-bd_dom_sf"/>
</dbReference>
<dbReference type="InterPro" id="IPR000119">
    <property type="entry name" value="Hist_DNA-bd"/>
</dbReference>
<dbReference type="Proteomes" id="UP000503183">
    <property type="component" value="Chromosome"/>
</dbReference>
<organism evidence="11 12">
    <name type="scientific">Buchnera aphidicola</name>
    <name type="common">Microlophium carnosum</name>
    <dbReference type="NCBI Taxonomy" id="2708354"/>
    <lineage>
        <taxon>Bacteria</taxon>
        <taxon>Pseudomonadati</taxon>
        <taxon>Pseudomonadota</taxon>
        <taxon>Gammaproteobacteria</taxon>
        <taxon>Enterobacterales</taxon>
        <taxon>Erwiniaceae</taxon>
        <taxon>Buchnera</taxon>
    </lineage>
</organism>
<dbReference type="GO" id="GO:0009893">
    <property type="term" value="P:positive regulation of metabolic process"/>
    <property type="evidence" value="ECO:0007669"/>
    <property type="project" value="UniProtKB-ARBA"/>
</dbReference>
<evidence type="ECO:0000313" key="11">
    <source>
        <dbReference type="EMBL" id="QIQ41737.1"/>
    </source>
</evidence>
<gene>
    <name evidence="8" type="primary">ihfA</name>
    <name evidence="8" type="synonym">himA</name>
    <name evidence="11" type="ORF">G4A98_00650</name>
</gene>
<dbReference type="GO" id="GO:0006310">
    <property type="term" value="P:DNA recombination"/>
    <property type="evidence" value="ECO:0007669"/>
    <property type="project" value="UniProtKB-UniRule"/>
</dbReference>
<dbReference type="GO" id="GO:0003677">
    <property type="term" value="F:DNA binding"/>
    <property type="evidence" value="ECO:0007669"/>
    <property type="project" value="UniProtKB-UniRule"/>
</dbReference>
<dbReference type="PANTHER" id="PTHR33175:SF2">
    <property type="entry name" value="INTEGRATION HOST FACTOR SUBUNIT ALPHA"/>
    <property type="match status" value="1"/>
</dbReference>
<comment type="subunit">
    <text evidence="8 10">Heterodimer of an alpha and a beta chain.</text>
</comment>
<name>A0A6G9JU33_9GAMM</name>
<keyword evidence="5 8" id="KW-0238">DNA-binding</keyword>
<dbReference type="Gene3D" id="4.10.520.10">
    <property type="entry name" value="IHF-like DNA-binding proteins"/>
    <property type="match status" value="1"/>
</dbReference>
<dbReference type="NCBIfam" id="TIGR00987">
    <property type="entry name" value="himA"/>
    <property type="match status" value="1"/>
</dbReference>
<dbReference type="InterPro" id="IPR005684">
    <property type="entry name" value="IHF_alpha"/>
</dbReference>
<dbReference type="AlphaFoldDB" id="A0A6G9JU33"/>
<evidence type="ECO:0000256" key="5">
    <source>
        <dbReference type="ARBA" id="ARBA00023125"/>
    </source>
</evidence>
<keyword evidence="3 8" id="KW-0810">Translation regulation</keyword>
<dbReference type="HAMAP" id="MF_00380">
    <property type="entry name" value="IHF_alpha"/>
    <property type="match status" value="1"/>
</dbReference>
<dbReference type="GO" id="GO:0005829">
    <property type="term" value="C:cytosol"/>
    <property type="evidence" value="ECO:0007669"/>
    <property type="project" value="TreeGrafter"/>
</dbReference>
<dbReference type="SUPFAM" id="SSF47729">
    <property type="entry name" value="IHF-like DNA-binding proteins"/>
    <property type="match status" value="1"/>
</dbReference>
<comment type="function">
    <text evidence="8 10">This protein is one of the two subunits of integration host factor, a specific DNA-binding protein that functions in genetic recombination as well as in transcriptional and translational control.</text>
</comment>
<evidence type="ECO:0000256" key="10">
    <source>
        <dbReference type="RuleBase" id="RU004485"/>
    </source>
</evidence>
<keyword evidence="7 8" id="KW-0233">DNA recombination</keyword>
<dbReference type="GO" id="GO:0006417">
    <property type="term" value="P:regulation of translation"/>
    <property type="evidence" value="ECO:0007669"/>
    <property type="project" value="UniProtKB-UniRule"/>
</dbReference>
<proteinExistence type="inferred from homology"/>
<reference evidence="11 12" key="1">
    <citation type="submission" date="2020-04" db="EMBL/GenBank/DDBJ databases">
        <title>Parallel evolution in the integration of a co-obligate aphid symbiosis.</title>
        <authorList>
            <person name="Monnin D."/>
            <person name="Jackson R."/>
            <person name="Kiers E.T."/>
            <person name="Bunker M."/>
            <person name="Ellers J."/>
            <person name="Henry L.M."/>
        </authorList>
    </citation>
    <scope>NUCLEOTIDE SEQUENCE [LARGE SCALE GENOMIC DNA]</scope>
    <source>
        <strain evidence="11">MCAR-56B</strain>
    </source>
</reference>
<evidence type="ECO:0000256" key="7">
    <source>
        <dbReference type="ARBA" id="ARBA00023172"/>
    </source>
</evidence>
<evidence type="ECO:0000256" key="3">
    <source>
        <dbReference type="ARBA" id="ARBA00022845"/>
    </source>
</evidence>
<evidence type="ECO:0000256" key="2">
    <source>
        <dbReference type="ARBA" id="ARBA00018329"/>
    </source>
</evidence>
<accession>A0A6G9JU33</accession>
<keyword evidence="6 8" id="KW-0804">Transcription</keyword>
<dbReference type="Pfam" id="PF00216">
    <property type="entry name" value="Bac_DNA_binding"/>
    <property type="match status" value="1"/>
</dbReference>
<dbReference type="PROSITE" id="PS00045">
    <property type="entry name" value="HISTONE_LIKE"/>
    <property type="match status" value="1"/>
</dbReference>
<dbReference type="InterPro" id="IPR020816">
    <property type="entry name" value="Histone-like_DNA-bd_CS"/>
</dbReference>
<protein>
    <recommendedName>
        <fullName evidence="2 8">Integration host factor subunit alpha</fullName>
        <shortName evidence="8">IHF-alpha</shortName>
    </recommendedName>
</protein>
<keyword evidence="4 8" id="KW-0805">Transcription regulation</keyword>
<dbReference type="PANTHER" id="PTHR33175">
    <property type="entry name" value="DNA-BINDING PROTEIN HU"/>
    <property type="match status" value="1"/>
</dbReference>
<evidence type="ECO:0000256" key="4">
    <source>
        <dbReference type="ARBA" id="ARBA00023015"/>
    </source>
</evidence>
<dbReference type="GO" id="GO:0006355">
    <property type="term" value="P:regulation of DNA-templated transcription"/>
    <property type="evidence" value="ECO:0007669"/>
    <property type="project" value="UniProtKB-UniRule"/>
</dbReference>
<evidence type="ECO:0000256" key="1">
    <source>
        <dbReference type="ARBA" id="ARBA00010529"/>
    </source>
</evidence>
<dbReference type="GO" id="GO:0030527">
    <property type="term" value="F:structural constituent of chromatin"/>
    <property type="evidence" value="ECO:0007669"/>
    <property type="project" value="InterPro"/>
</dbReference>
<evidence type="ECO:0000256" key="6">
    <source>
        <dbReference type="ARBA" id="ARBA00023163"/>
    </source>
</evidence>
<dbReference type="EMBL" id="CP048747">
    <property type="protein sequence ID" value="QIQ41737.1"/>
    <property type="molecule type" value="Genomic_DNA"/>
</dbReference>
<dbReference type="NCBIfam" id="NF001401">
    <property type="entry name" value="PRK00285.1"/>
    <property type="match status" value="1"/>
</dbReference>
<dbReference type="SMART" id="SM00411">
    <property type="entry name" value="BHL"/>
    <property type="match status" value="1"/>
</dbReference>
<dbReference type="CDD" id="cd13835">
    <property type="entry name" value="IHF_A"/>
    <property type="match status" value="1"/>
</dbReference>
<evidence type="ECO:0000313" key="12">
    <source>
        <dbReference type="Proteomes" id="UP000503183"/>
    </source>
</evidence>
<sequence length="102" mass="11798">MVLTKSEISENLFEKLQLTKKESKKFVEFFFEEVKKSLEQGEDVKLSGFGNFQIKNKKSRPGRNPRTGEFCLITARRVVTFKAGQKLKSKIDINLIKKNNDV</sequence>
<evidence type="ECO:0000256" key="8">
    <source>
        <dbReference type="HAMAP-Rule" id="MF_00380"/>
    </source>
</evidence>
<evidence type="ECO:0000256" key="9">
    <source>
        <dbReference type="RuleBase" id="RU003939"/>
    </source>
</evidence>